<accession>A0AA97PFN1</accession>
<dbReference type="Proteomes" id="UP000011086">
    <property type="component" value="Unassembled WGS sequence"/>
</dbReference>
<dbReference type="AlphaFoldDB" id="A0AA97PFN1"/>
<proteinExistence type="predicted"/>
<dbReference type="EMBL" id="JH793957">
    <property type="protein sequence ID" value="ELQ32872.1"/>
    <property type="molecule type" value="Genomic_DNA"/>
</dbReference>
<reference evidence="1" key="1">
    <citation type="journal article" date="2012" name="PLoS Genet.">
        <title>Comparative analysis of the genomes of two field isolates of the rice blast fungus Magnaporthe oryzae.</title>
        <authorList>
            <person name="Xue M."/>
            <person name="Yang J."/>
            <person name="Li Z."/>
            <person name="Hu S."/>
            <person name="Yao N."/>
            <person name="Dean R.A."/>
            <person name="Zhao W."/>
            <person name="Shen M."/>
            <person name="Zhang H."/>
            <person name="Li C."/>
            <person name="Liu L."/>
            <person name="Cao L."/>
            <person name="Xu X."/>
            <person name="Xing Y."/>
            <person name="Hsiang T."/>
            <person name="Zhang Z."/>
            <person name="Xu J.R."/>
            <person name="Peng Y.L."/>
        </authorList>
    </citation>
    <scope>NUCLEOTIDE SEQUENCE</scope>
    <source>
        <strain evidence="1">Y34</strain>
    </source>
</reference>
<name>A0AA97PFN1_PYRO3</name>
<sequence length="45" mass="5138">MQYEATVLRPSRIVLPPPHRLLNAAPFSPSRRAFSVELLNVHLQD</sequence>
<protein>
    <submittedName>
        <fullName evidence="1">Uncharacterized protein</fullName>
    </submittedName>
</protein>
<organism evidence="1">
    <name type="scientific">Pyricularia oryzae (strain Y34)</name>
    <name type="common">Rice blast fungus</name>
    <name type="synonym">Magnaporthe oryzae</name>
    <dbReference type="NCBI Taxonomy" id="1143189"/>
    <lineage>
        <taxon>Eukaryota</taxon>
        <taxon>Fungi</taxon>
        <taxon>Dikarya</taxon>
        <taxon>Ascomycota</taxon>
        <taxon>Pezizomycotina</taxon>
        <taxon>Sordariomycetes</taxon>
        <taxon>Sordariomycetidae</taxon>
        <taxon>Magnaporthales</taxon>
        <taxon>Pyriculariaceae</taxon>
        <taxon>Pyricularia</taxon>
    </lineage>
</organism>
<evidence type="ECO:0000313" key="1">
    <source>
        <dbReference type="EMBL" id="ELQ32872.1"/>
    </source>
</evidence>
<gene>
    <name evidence="1" type="ORF">OOU_Y34scaffold01018g2</name>
</gene>